<evidence type="ECO:0000313" key="1">
    <source>
        <dbReference type="EMBL" id="CAB4151907.1"/>
    </source>
</evidence>
<reference evidence="1" key="1">
    <citation type="submission" date="2020-04" db="EMBL/GenBank/DDBJ databases">
        <authorList>
            <person name="Chiriac C."/>
            <person name="Salcher M."/>
            <person name="Ghai R."/>
            <person name="Kavagutti S V."/>
        </authorList>
    </citation>
    <scope>NUCLEOTIDE SEQUENCE</scope>
</reference>
<organism evidence="1">
    <name type="scientific">uncultured Caudovirales phage</name>
    <dbReference type="NCBI Taxonomy" id="2100421"/>
    <lineage>
        <taxon>Viruses</taxon>
        <taxon>Duplodnaviria</taxon>
        <taxon>Heunggongvirae</taxon>
        <taxon>Uroviricota</taxon>
        <taxon>Caudoviricetes</taxon>
        <taxon>Peduoviridae</taxon>
        <taxon>Maltschvirus</taxon>
        <taxon>Maltschvirus maltsch</taxon>
    </lineage>
</organism>
<name>A0A6J5N0R6_9CAUD</name>
<gene>
    <name evidence="1" type="ORF">UFOVP592_42</name>
</gene>
<protein>
    <submittedName>
        <fullName evidence="1">Uncharacterized protein</fullName>
    </submittedName>
</protein>
<dbReference type="EMBL" id="LR796558">
    <property type="protein sequence ID" value="CAB4151907.1"/>
    <property type="molecule type" value="Genomic_DNA"/>
</dbReference>
<proteinExistence type="predicted"/>
<sequence length="475" mass="49602">MYTVPTADALIDYIKDFTGSTNTAEIKQCIFLGELSMRNIELPALRSDPYDSQYIGVVDAEGGIPIPGDMNKPILFFKQGQQYITDATCVGVSGGTRLTVTTTPARPLTTNMLVTGSGIGVGATITATSGQITATGSGSGGASTITITSPNGQVVIGMNVSGAGIASGATITNVVGSTVTLSAVNSGTVSGAITFTSSTSNPIIVLSVACTAAVNGTIVFQTAPSNAESQSQAGPWIVYDRIGDRDIITQGMIAQLYLSPVNVPAVIRGKFSEVAQKYKFLPYAASGDLINMYYYKAWPLLFAPVADILISATGTVGAVTGSGTAGAPWSASLTGLVDTAGLVPGQRIIATAGTGSFGSGGLVTIFSVNSTTSITLNKVGGTTPIAGNVTDIKLTDLNTQTNPVLQTWPEGYIYSTLREYYIKRHNEADAGTYEAKFRSAWEAVTDQNNLGKWSGGHTRLSSIWQPRQYRQYNIK</sequence>
<accession>A0A6J5N0R6</accession>